<protein>
    <submittedName>
        <fullName evidence="1">Uncharacterized protein</fullName>
    </submittedName>
</protein>
<reference evidence="1 2" key="1">
    <citation type="submission" date="2019-03" db="EMBL/GenBank/DDBJ databases">
        <title>Genomic Encyclopedia of Type Strains, Phase IV (KMG-IV): sequencing the most valuable type-strain genomes for metagenomic binning, comparative biology and taxonomic classification.</title>
        <authorList>
            <person name="Goeker M."/>
        </authorList>
    </citation>
    <scope>NUCLEOTIDE SEQUENCE [LARGE SCALE GENOMIC DNA]</scope>
    <source>
        <strain evidence="1 2">DSM 25964</strain>
    </source>
</reference>
<proteinExistence type="predicted"/>
<evidence type="ECO:0000313" key="2">
    <source>
        <dbReference type="Proteomes" id="UP000295066"/>
    </source>
</evidence>
<keyword evidence="2" id="KW-1185">Reference proteome</keyword>
<dbReference type="OrthoDB" id="5801at2"/>
<dbReference type="EMBL" id="SORI01000002">
    <property type="protein sequence ID" value="TDY63199.1"/>
    <property type="molecule type" value="Genomic_DNA"/>
</dbReference>
<dbReference type="Proteomes" id="UP000295066">
    <property type="component" value="Unassembled WGS sequence"/>
</dbReference>
<comment type="caution">
    <text evidence="1">The sequence shown here is derived from an EMBL/GenBank/DDBJ whole genome shotgun (WGS) entry which is preliminary data.</text>
</comment>
<gene>
    <name evidence="1" type="ORF">C8D99_102180</name>
</gene>
<accession>A0A4R8MBR9</accession>
<dbReference type="AlphaFoldDB" id="A0A4R8MBR9"/>
<name>A0A4R8MBR9_9BACT</name>
<sequence>MFIPLEGQCVVSIRRVIAMIRHGDETAVYLDDGTILATGFRPETLDKRYNAFSKEARENAMPLRRRMGGNRT</sequence>
<dbReference type="RefSeq" id="WP_133956135.1">
    <property type="nucleotide sequence ID" value="NZ_SORI01000002.1"/>
</dbReference>
<evidence type="ECO:0000313" key="1">
    <source>
        <dbReference type="EMBL" id="TDY63199.1"/>
    </source>
</evidence>
<organism evidence="1 2">
    <name type="scientific">Aminivibrio pyruvatiphilus</name>
    <dbReference type="NCBI Taxonomy" id="1005740"/>
    <lineage>
        <taxon>Bacteria</taxon>
        <taxon>Thermotogati</taxon>
        <taxon>Synergistota</taxon>
        <taxon>Synergistia</taxon>
        <taxon>Synergistales</taxon>
        <taxon>Aminobacteriaceae</taxon>
        <taxon>Aminivibrio</taxon>
    </lineage>
</organism>